<dbReference type="InterPro" id="IPR027417">
    <property type="entry name" value="P-loop_NTPase"/>
</dbReference>
<dbReference type="Gene3D" id="3.40.50.300">
    <property type="entry name" value="P-loop containing nucleotide triphosphate hydrolases"/>
    <property type="match status" value="1"/>
</dbReference>
<keyword evidence="3" id="KW-1185">Reference proteome</keyword>
<protein>
    <submittedName>
        <fullName evidence="2">AAA ATPase domain-containing protein</fullName>
    </submittedName>
</protein>
<organism evidence="2 3">
    <name type="scientific">Kosakonia oryzendophytica</name>
    <dbReference type="NCBI Taxonomy" id="1005665"/>
    <lineage>
        <taxon>Bacteria</taxon>
        <taxon>Pseudomonadati</taxon>
        <taxon>Pseudomonadota</taxon>
        <taxon>Gammaproteobacteria</taxon>
        <taxon>Enterobacterales</taxon>
        <taxon>Enterobacteriaceae</taxon>
        <taxon>Kosakonia</taxon>
    </lineage>
</organism>
<evidence type="ECO:0000259" key="1">
    <source>
        <dbReference type="Pfam" id="PF13175"/>
    </source>
</evidence>
<proteinExistence type="predicted"/>
<sequence length="388" mass="44876">MLINGEQVTTDILESIFVKYFSLRPLSKHSKSINNLSSGEQRLALIDIATTLLSTQKEKEKEVILAIDEPEVSLESAHRFEQFCSLIDLSERFGRQIFITTHWYGLVLRPIEGTLHFVSKDDSVNVRIEAFPLSNLQENRRSFPNSIEIRSYFDLMASMLTLLKKKNYNWLFCEGTEDYLYLKGLLDNKVDNLYILPFNGCGNIKKIYDFLHVPFSDKQENKEIKGKVMCLIDTDAKNVIRIEGYKQGNYKNKLSFYRLSLDKDQSDLISVASTIGINTEIEDLLEPVLFFNVLKEISKKDMLLDGYLKFYELDQDIKYVNLSNGISFLKPISMEGYEKKSELYNYLTTPKMKALVAEIYTKDSSKVKVRECDKWVADLISFFKASDE</sequence>
<name>A0A1C4BV04_9ENTR</name>
<dbReference type="Pfam" id="PF13175">
    <property type="entry name" value="AAA_15"/>
    <property type="match status" value="1"/>
</dbReference>
<dbReference type="AlphaFoldDB" id="A0A1C4BV04"/>
<dbReference type="CDD" id="cd00267">
    <property type="entry name" value="ABC_ATPase"/>
    <property type="match status" value="1"/>
</dbReference>
<dbReference type="RefSeq" id="WP_139109655.1">
    <property type="nucleotide sequence ID" value="NZ_FMAY01000006.1"/>
</dbReference>
<evidence type="ECO:0000313" key="2">
    <source>
        <dbReference type="EMBL" id="SCC10695.1"/>
    </source>
</evidence>
<dbReference type="OrthoDB" id="3322489at2"/>
<dbReference type="InterPro" id="IPR041685">
    <property type="entry name" value="AAA_GajA/Old/RecF-like"/>
</dbReference>
<feature type="domain" description="Endonuclease GajA/Old nuclease/RecF-like AAA" evidence="1">
    <location>
        <begin position="19"/>
        <end position="102"/>
    </location>
</feature>
<dbReference type="EMBL" id="FMAY01000006">
    <property type="protein sequence ID" value="SCC10695.1"/>
    <property type="molecule type" value="Genomic_DNA"/>
</dbReference>
<dbReference type="SUPFAM" id="SSF52540">
    <property type="entry name" value="P-loop containing nucleoside triphosphate hydrolases"/>
    <property type="match status" value="1"/>
</dbReference>
<dbReference type="Proteomes" id="UP000198975">
    <property type="component" value="Unassembled WGS sequence"/>
</dbReference>
<reference evidence="3" key="1">
    <citation type="submission" date="2016-08" db="EMBL/GenBank/DDBJ databases">
        <authorList>
            <person name="Varghese N."/>
            <person name="Submissions Spin"/>
        </authorList>
    </citation>
    <scope>NUCLEOTIDE SEQUENCE [LARGE SCALE GENOMIC DNA]</scope>
    <source>
        <strain evidence="3">REICA_082</strain>
    </source>
</reference>
<evidence type="ECO:0000313" key="3">
    <source>
        <dbReference type="Proteomes" id="UP000198975"/>
    </source>
</evidence>
<accession>A0A1C4BV04</accession>
<gene>
    <name evidence="2" type="ORF">GA0061071_1062</name>
</gene>